<evidence type="ECO:0000256" key="1">
    <source>
        <dbReference type="SAM" id="SignalP"/>
    </source>
</evidence>
<reference evidence="4" key="1">
    <citation type="journal article" date="2019" name="Int. J. Syst. Evol. Microbiol.">
        <title>The Global Catalogue of Microorganisms (GCM) 10K type strain sequencing project: providing services to taxonomists for standard genome sequencing and annotation.</title>
        <authorList>
            <consortium name="The Broad Institute Genomics Platform"/>
            <consortium name="The Broad Institute Genome Sequencing Center for Infectious Disease"/>
            <person name="Wu L."/>
            <person name="Ma J."/>
        </authorList>
    </citation>
    <scope>NUCLEOTIDE SEQUENCE [LARGE SCALE GENOMIC DNA]</scope>
    <source>
        <strain evidence="4">CCUG 52537</strain>
    </source>
</reference>
<feature type="signal peptide" evidence="1">
    <location>
        <begin position="1"/>
        <end position="17"/>
    </location>
</feature>
<organism evidence="3 4">
    <name type="scientific">Sphingosinicella xenopeptidilytica</name>
    <dbReference type="NCBI Taxonomy" id="364098"/>
    <lineage>
        <taxon>Bacteria</taxon>
        <taxon>Pseudomonadati</taxon>
        <taxon>Pseudomonadota</taxon>
        <taxon>Alphaproteobacteria</taxon>
        <taxon>Sphingomonadales</taxon>
        <taxon>Sphingosinicellaceae</taxon>
        <taxon>Sphingosinicella</taxon>
    </lineage>
</organism>
<sequence>MRVTGLVGALAAPLLLAACMGYDNDRPTPLPGPLPGGSWQQSCRDGQVRNGYLRAQCLTANNTYRPAAARIGTCRSFGNRNGTLFCETDGGGSYRWSGSFETSCRDASTGNNGNLIASCQNAKGVWQRTMITPRQCPSYRAGNRNGQLFCEG</sequence>
<keyword evidence="1" id="KW-0732">Signal</keyword>
<feature type="domain" description="Cyanovirin-N" evidence="2">
    <location>
        <begin position="40"/>
        <end position="130"/>
    </location>
</feature>
<proteinExistence type="predicted"/>
<dbReference type="PROSITE" id="PS51257">
    <property type="entry name" value="PROKAR_LIPOPROTEIN"/>
    <property type="match status" value="1"/>
</dbReference>
<dbReference type="Gene3D" id="2.30.60.10">
    <property type="entry name" value="Cyanovirin-N"/>
    <property type="match status" value="2"/>
</dbReference>
<dbReference type="SUPFAM" id="SSF51322">
    <property type="entry name" value="Cyanovirin-N"/>
    <property type="match status" value="1"/>
</dbReference>
<keyword evidence="4" id="KW-1185">Reference proteome</keyword>
<name>A0ABW3BXX8_SPHXN</name>
<dbReference type="PROSITE" id="PS50231">
    <property type="entry name" value="RICIN_B_LECTIN"/>
    <property type="match status" value="1"/>
</dbReference>
<dbReference type="RefSeq" id="WP_381485135.1">
    <property type="nucleotide sequence ID" value="NZ_JBHTIK010000001.1"/>
</dbReference>
<dbReference type="EMBL" id="JBHTIK010000001">
    <property type="protein sequence ID" value="MFD0846981.1"/>
    <property type="molecule type" value="Genomic_DNA"/>
</dbReference>
<dbReference type="InterPro" id="IPR036673">
    <property type="entry name" value="Cyanovirin-N_sf"/>
</dbReference>
<dbReference type="Proteomes" id="UP001597124">
    <property type="component" value="Unassembled WGS sequence"/>
</dbReference>
<gene>
    <name evidence="3" type="ORF">ACFQ00_01465</name>
</gene>
<evidence type="ECO:0000313" key="4">
    <source>
        <dbReference type="Proteomes" id="UP001597124"/>
    </source>
</evidence>
<feature type="chain" id="PRO_5046597025" evidence="1">
    <location>
        <begin position="18"/>
        <end position="152"/>
    </location>
</feature>
<accession>A0ABW3BXX8</accession>
<evidence type="ECO:0000259" key="2">
    <source>
        <dbReference type="Pfam" id="PF08881"/>
    </source>
</evidence>
<evidence type="ECO:0000313" key="3">
    <source>
        <dbReference type="EMBL" id="MFD0846981.1"/>
    </source>
</evidence>
<comment type="caution">
    <text evidence="3">The sequence shown here is derived from an EMBL/GenBank/DDBJ whole genome shotgun (WGS) entry which is preliminary data.</text>
</comment>
<protein>
    <submittedName>
        <fullName evidence="3">CVNH domain-containing protein</fullName>
    </submittedName>
</protein>
<dbReference type="Pfam" id="PF08881">
    <property type="entry name" value="CVNH"/>
    <property type="match status" value="1"/>
</dbReference>
<dbReference type="InterPro" id="IPR011058">
    <property type="entry name" value="Cyanovirin-N"/>
</dbReference>